<dbReference type="PANTHER" id="PTHR10039:SF14">
    <property type="entry name" value="NACHT DOMAIN-CONTAINING PROTEIN"/>
    <property type="match status" value="1"/>
</dbReference>
<dbReference type="InterPro" id="IPR015943">
    <property type="entry name" value="WD40/YVTN_repeat-like_dom_sf"/>
</dbReference>
<dbReference type="Pfam" id="PF00400">
    <property type="entry name" value="WD40"/>
    <property type="match status" value="2"/>
</dbReference>
<dbReference type="Pfam" id="PF24883">
    <property type="entry name" value="NPHP3_N"/>
    <property type="match status" value="1"/>
</dbReference>
<evidence type="ECO:0000313" key="5">
    <source>
        <dbReference type="EMBL" id="KAL2810790.1"/>
    </source>
</evidence>
<dbReference type="Gene3D" id="3.40.50.300">
    <property type="entry name" value="P-loop containing nucleotide triphosphate hydrolases"/>
    <property type="match status" value="1"/>
</dbReference>
<dbReference type="InterPro" id="IPR027417">
    <property type="entry name" value="P-loop_NTPase"/>
</dbReference>
<sequence>MAQLRDDHQELVLAKLRTVERATFDSHAAAGNTQCYPGTRTDVLQQILAWGAARDGECIFWLNGMAGTGKSTISRTIAQSFADKGVLGASFFFKRGEGDRGRAVFFFPTIVAQLVHQLPSLAPHVRNEIEADPNIHDKSIKDQFNKLIASPIQRLPKVSRPSTIAIVVDALDECDNLEDVRLIIHLLSQAKHFTSLCMKFFVTSRPELPIQLGFKDIHDKHEGLVLHEIPKPIIEHDITIFLEHELTKIREDYNKFATSKRQLPLNWPGPECIKELVDMAIPLFIFATTVCLFIKDRRLGGPKDQLAQILEHRERPKSNLDATYLPVLDRLLGELPGSEKREVAKRFQQVVGSIVLLATPLSSSSLARLLRTPIDTIDDQLDLFHSVLSIPPDPSLPVRLLHLSFRDFLTDAEKGREQERYPFWVDERQTHDRLAVRCLQLLSTDNILKRDICDLRLPGTCRSEVNQQTIDARLPPEVQYACRYWVYHRKESKRLIRDGGLDNSFLTRYLLYWLEVLALLGCISDSVGMIDDLLSLLDPEDSSNISAFLRDTQRVILSHRSVIDIWPLQVYSSAIVFAPKQSFVRKTFRNQFPAELSLPPLVDTDWDACTATLEGHSSWVQSVAFSHDSSRLASASVDNTVKLWDTTTGACTATLEGHSSRVKSVAFSHDSSRLASASVDKTVKLWDTTTGACIATLDLGTASTCLEFDATGSLLCTDSGTFALNPLSPPMPTQVPAAGTLKQVDRQGIGLSKDRVWVTWDSHKVLWLPPAYRPMRSAVTASRLAIGSQLGRVVLIQMGSPGWAYVRHITCLGLPSRLSHTGQVVVA</sequence>
<feature type="domain" description="Nephrocystin 3-like N-terminal" evidence="4">
    <location>
        <begin position="46"/>
        <end position="205"/>
    </location>
</feature>
<name>A0ABR4H5Q2_9EURO</name>
<dbReference type="InterPro" id="IPR019775">
    <property type="entry name" value="WD40_repeat_CS"/>
</dbReference>
<dbReference type="Proteomes" id="UP001610334">
    <property type="component" value="Unassembled WGS sequence"/>
</dbReference>
<dbReference type="SUPFAM" id="SSF52540">
    <property type="entry name" value="P-loop containing nucleoside triphosphate hydrolases"/>
    <property type="match status" value="1"/>
</dbReference>
<keyword evidence="2" id="KW-0677">Repeat</keyword>
<evidence type="ECO:0000256" key="3">
    <source>
        <dbReference type="PROSITE-ProRule" id="PRU00221"/>
    </source>
</evidence>
<dbReference type="PROSITE" id="PS50294">
    <property type="entry name" value="WD_REPEATS_REGION"/>
    <property type="match status" value="2"/>
</dbReference>
<keyword evidence="6" id="KW-1185">Reference proteome</keyword>
<dbReference type="SUPFAM" id="SSF50978">
    <property type="entry name" value="WD40 repeat-like"/>
    <property type="match status" value="1"/>
</dbReference>
<accession>A0ABR4H5Q2</accession>
<dbReference type="Gene3D" id="2.130.10.10">
    <property type="entry name" value="YVTN repeat-like/Quinoprotein amine dehydrogenase"/>
    <property type="match status" value="1"/>
</dbReference>
<reference evidence="5 6" key="1">
    <citation type="submission" date="2024-07" db="EMBL/GenBank/DDBJ databases">
        <title>Section-level genome sequencing and comparative genomics of Aspergillus sections Usti and Cavernicolus.</title>
        <authorList>
            <consortium name="Lawrence Berkeley National Laboratory"/>
            <person name="Nybo J.L."/>
            <person name="Vesth T.C."/>
            <person name="Theobald S."/>
            <person name="Frisvad J.C."/>
            <person name="Larsen T.O."/>
            <person name="Kjaerboelling I."/>
            <person name="Rothschild-Mancinelli K."/>
            <person name="Lyhne E.K."/>
            <person name="Kogle M.E."/>
            <person name="Barry K."/>
            <person name="Clum A."/>
            <person name="Na H."/>
            <person name="Ledsgaard L."/>
            <person name="Lin J."/>
            <person name="Lipzen A."/>
            <person name="Kuo A."/>
            <person name="Riley R."/>
            <person name="Mondo S."/>
            <person name="Labutti K."/>
            <person name="Haridas S."/>
            <person name="Pangalinan J."/>
            <person name="Salamov A.A."/>
            <person name="Simmons B.A."/>
            <person name="Magnuson J.K."/>
            <person name="Chen J."/>
            <person name="Drula E."/>
            <person name="Henrissat B."/>
            <person name="Wiebenga A."/>
            <person name="Lubbers R.J."/>
            <person name="Gomes A.C."/>
            <person name="Makela M.R."/>
            <person name="Stajich J."/>
            <person name="Grigoriev I.V."/>
            <person name="Mortensen U.H."/>
            <person name="De Vries R.P."/>
            <person name="Baker S.E."/>
            <person name="Andersen M.R."/>
        </authorList>
    </citation>
    <scope>NUCLEOTIDE SEQUENCE [LARGE SCALE GENOMIC DNA]</scope>
    <source>
        <strain evidence="5 6">CBS 588.65</strain>
    </source>
</reference>
<dbReference type="SMART" id="SM00320">
    <property type="entry name" value="WD40"/>
    <property type="match status" value="2"/>
</dbReference>
<evidence type="ECO:0000256" key="2">
    <source>
        <dbReference type="ARBA" id="ARBA00022737"/>
    </source>
</evidence>
<organism evidence="5 6">
    <name type="scientific">Aspergillus granulosus</name>
    <dbReference type="NCBI Taxonomy" id="176169"/>
    <lineage>
        <taxon>Eukaryota</taxon>
        <taxon>Fungi</taxon>
        <taxon>Dikarya</taxon>
        <taxon>Ascomycota</taxon>
        <taxon>Pezizomycotina</taxon>
        <taxon>Eurotiomycetes</taxon>
        <taxon>Eurotiomycetidae</taxon>
        <taxon>Eurotiales</taxon>
        <taxon>Aspergillaceae</taxon>
        <taxon>Aspergillus</taxon>
        <taxon>Aspergillus subgen. Nidulantes</taxon>
    </lineage>
</organism>
<dbReference type="PROSITE" id="PS00678">
    <property type="entry name" value="WD_REPEATS_1"/>
    <property type="match status" value="2"/>
</dbReference>
<feature type="repeat" description="WD" evidence="3">
    <location>
        <begin position="613"/>
        <end position="654"/>
    </location>
</feature>
<evidence type="ECO:0000313" key="6">
    <source>
        <dbReference type="Proteomes" id="UP001610334"/>
    </source>
</evidence>
<dbReference type="InterPro" id="IPR056884">
    <property type="entry name" value="NPHP3-like_N"/>
</dbReference>
<feature type="repeat" description="WD" evidence="3">
    <location>
        <begin position="655"/>
        <end position="696"/>
    </location>
</feature>
<dbReference type="InterPro" id="IPR036322">
    <property type="entry name" value="WD40_repeat_dom_sf"/>
</dbReference>
<dbReference type="EMBL" id="JBFXLT010000067">
    <property type="protein sequence ID" value="KAL2810790.1"/>
    <property type="molecule type" value="Genomic_DNA"/>
</dbReference>
<dbReference type="PROSITE" id="PS50082">
    <property type="entry name" value="WD_REPEATS_2"/>
    <property type="match status" value="2"/>
</dbReference>
<proteinExistence type="predicted"/>
<dbReference type="PANTHER" id="PTHR10039">
    <property type="entry name" value="AMELOGENIN"/>
    <property type="match status" value="1"/>
</dbReference>
<keyword evidence="1 3" id="KW-0853">WD repeat</keyword>
<evidence type="ECO:0000256" key="1">
    <source>
        <dbReference type="ARBA" id="ARBA00022574"/>
    </source>
</evidence>
<evidence type="ECO:0000259" key="4">
    <source>
        <dbReference type="Pfam" id="PF24883"/>
    </source>
</evidence>
<gene>
    <name evidence="5" type="ORF">BJX63DRAFT_305418</name>
</gene>
<protein>
    <recommendedName>
        <fullName evidence="4">Nephrocystin 3-like N-terminal domain-containing protein</fullName>
    </recommendedName>
</protein>
<comment type="caution">
    <text evidence="5">The sequence shown here is derived from an EMBL/GenBank/DDBJ whole genome shotgun (WGS) entry which is preliminary data.</text>
</comment>
<dbReference type="InterPro" id="IPR001680">
    <property type="entry name" value="WD40_rpt"/>
</dbReference>